<name>A0A090UY83_PSEVU</name>
<reference evidence="2 3" key="1">
    <citation type="submission" date="2014-09" db="EMBL/GenBank/DDBJ databases">
        <title>Whole genome shotgun sequence of Escherichia vulneris NBRC 102420.</title>
        <authorList>
            <person name="Yoshida Y."/>
            <person name="Hosoyama A."/>
            <person name="Tsuchikane K."/>
            <person name="Ohji S."/>
            <person name="Ichikawa N."/>
            <person name="Kimura A."/>
            <person name="Yamazoe A."/>
            <person name="Ezaki T."/>
            <person name="Fujita N."/>
        </authorList>
    </citation>
    <scope>NUCLEOTIDE SEQUENCE [LARGE SCALE GENOMIC DNA]</scope>
    <source>
        <strain evidence="2 3">NBRC 102420</strain>
    </source>
</reference>
<feature type="compositionally biased region" description="Low complexity" evidence="1">
    <location>
        <begin position="37"/>
        <end position="47"/>
    </location>
</feature>
<dbReference type="OrthoDB" id="6614743at2"/>
<sequence>MNSIEKISAVSAQGDSHLSNGDNPSTLLNNSKLAEINSDNNTTNSDDSSTKITLTSKTQDEIDKQQQIKKEEIKKTDYTMELTGIPLYGGRLISVTQYPNGSEEIIDTLSGQRITRQDLQQTISPAEVKVVEAYNNPDSVGE</sequence>
<feature type="region of interest" description="Disordered" evidence="1">
    <location>
        <begin position="1"/>
        <end position="65"/>
    </location>
</feature>
<dbReference type="Proteomes" id="UP000029462">
    <property type="component" value="Unassembled WGS sequence"/>
</dbReference>
<gene>
    <name evidence="2" type="ORF">EV102420_02_04630</name>
</gene>
<evidence type="ECO:0000256" key="1">
    <source>
        <dbReference type="SAM" id="MobiDB-lite"/>
    </source>
</evidence>
<dbReference type="RefSeq" id="WP_131405988.1">
    <property type="nucleotide sequence ID" value="NZ_BBMZ01000002.1"/>
</dbReference>
<comment type="caution">
    <text evidence="2">The sequence shown here is derived from an EMBL/GenBank/DDBJ whole genome shotgun (WGS) entry which is preliminary data.</text>
</comment>
<feature type="compositionally biased region" description="Polar residues" evidence="1">
    <location>
        <begin position="1"/>
        <end position="32"/>
    </location>
</feature>
<dbReference type="AlphaFoldDB" id="A0A090UY83"/>
<protein>
    <submittedName>
        <fullName evidence="2">Uncharacterized protein</fullName>
    </submittedName>
</protein>
<proteinExistence type="predicted"/>
<dbReference type="EMBL" id="BBMZ01000002">
    <property type="protein sequence ID" value="GAL56858.1"/>
    <property type="molecule type" value="Genomic_DNA"/>
</dbReference>
<keyword evidence="3" id="KW-1185">Reference proteome</keyword>
<dbReference type="STRING" id="1115515.EV102420_02_04630"/>
<evidence type="ECO:0000313" key="2">
    <source>
        <dbReference type="EMBL" id="GAL56858.1"/>
    </source>
</evidence>
<evidence type="ECO:0000313" key="3">
    <source>
        <dbReference type="Proteomes" id="UP000029462"/>
    </source>
</evidence>
<organism evidence="2 3">
    <name type="scientific">Pseudescherichia vulneris NBRC 102420</name>
    <dbReference type="NCBI Taxonomy" id="1115515"/>
    <lineage>
        <taxon>Bacteria</taxon>
        <taxon>Pseudomonadati</taxon>
        <taxon>Pseudomonadota</taxon>
        <taxon>Gammaproteobacteria</taxon>
        <taxon>Enterobacterales</taxon>
        <taxon>Enterobacteriaceae</taxon>
        <taxon>Pseudescherichia</taxon>
    </lineage>
</organism>
<accession>A0A090UY83</accession>